<dbReference type="SUPFAM" id="SSF53822">
    <property type="entry name" value="Periplasmic binding protein-like I"/>
    <property type="match status" value="1"/>
</dbReference>
<dbReference type="PANTHER" id="PTHR47628">
    <property type="match status" value="1"/>
</dbReference>
<dbReference type="InterPro" id="IPR017777">
    <property type="entry name" value="ABC_urea-bd_UrtA"/>
</dbReference>
<dbReference type="CDD" id="cd06355">
    <property type="entry name" value="PBP1_FmdD-like"/>
    <property type="match status" value="1"/>
</dbReference>
<feature type="chain" id="PRO_5045959942" evidence="1">
    <location>
        <begin position="35"/>
        <end position="437"/>
    </location>
</feature>
<name>A0ABU0LDB2_XANAG</name>
<evidence type="ECO:0000313" key="3">
    <source>
        <dbReference type="Proteomes" id="UP001241747"/>
    </source>
</evidence>
<comment type="caution">
    <text evidence="2">The sequence shown here is derived from an EMBL/GenBank/DDBJ whole genome shotgun (WGS) entry which is preliminary data.</text>
</comment>
<accession>A0ABU0LDB2</accession>
<evidence type="ECO:0000256" key="1">
    <source>
        <dbReference type="SAM" id="SignalP"/>
    </source>
</evidence>
<organism evidence="2 3">
    <name type="scientific">Xanthobacter agilis</name>
    <dbReference type="NCBI Taxonomy" id="47492"/>
    <lineage>
        <taxon>Bacteria</taxon>
        <taxon>Pseudomonadati</taxon>
        <taxon>Pseudomonadota</taxon>
        <taxon>Alphaproteobacteria</taxon>
        <taxon>Hyphomicrobiales</taxon>
        <taxon>Xanthobacteraceae</taxon>
        <taxon>Xanthobacter</taxon>
    </lineage>
</organism>
<dbReference type="RefSeq" id="WP_237345586.1">
    <property type="nucleotide sequence ID" value="NZ_JABWGX010000011.1"/>
</dbReference>
<dbReference type="EMBL" id="JAUSVY010000003">
    <property type="protein sequence ID" value="MDQ0505082.1"/>
    <property type="molecule type" value="Genomic_DNA"/>
</dbReference>
<dbReference type="NCBIfam" id="TIGR03407">
    <property type="entry name" value="urea_ABC_UrtA"/>
    <property type="match status" value="1"/>
</dbReference>
<dbReference type="Gene3D" id="3.40.50.2300">
    <property type="match status" value="2"/>
</dbReference>
<proteinExistence type="predicted"/>
<keyword evidence="3" id="KW-1185">Reference proteome</keyword>
<feature type="signal peptide" evidence="1">
    <location>
        <begin position="1"/>
        <end position="34"/>
    </location>
</feature>
<evidence type="ECO:0000313" key="2">
    <source>
        <dbReference type="EMBL" id="MDQ0505082.1"/>
    </source>
</evidence>
<gene>
    <name evidence="2" type="ORF">QOZ94_001864</name>
</gene>
<reference evidence="2 3" key="1">
    <citation type="submission" date="2023-07" db="EMBL/GenBank/DDBJ databases">
        <title>Genomic Encyclopedia of Type Strains, Phase IV (KMG-IV): sequencing the most valuable type-strain genomes for metagenomic binning, comparative biology and taxonomic classification.</title>
        <authorList>
            <person name="Goeker M."/>
        </authorList>
    </citation>
    <scope>NUCLEOTIDE SEQUENCE [LARGE SCALE GENOMIC DNA]</scope>
    <source>
        <strain evidence="2 3">DSM 3770</strain>
    </source>
</reference>
<sequence length="437" mass="47744">MLGLFKRATTGLKRLAAVSALAALAAGAAGAARAEDTIKVGILHSLSGTMAISETTLKDAMLMLIEEQNKKGGVLGKKLEAVVVDPASNWPLFAEKARELITKDKVAAVFGCWTSVSRKSVLPVFKELNNILFYPVQYEGEESERNVFYTGAAPNQQAIPAVDYLANEEKVERWVLAGTDYVYPRTTNKILEAYLKSRGVKAEDIMINYTPFGHSDWQTIVADIKKFGSQGKKTAVVSTINGDANVPFYKELANQGVKATDIPVVAFSVGEEELAGIDTKPLLGHLAAWNYFMSIDTPENKDFIAKWHAFTKDPKRVTNDPMEASYIGFNMWVKAVEKAGTTDPDKVIATLPGIKQANLTGGIAEMLPNHHITKPVFIGEIEGDGQFDVVWKTKELIPGEAWSRYLEGSKSLVADWVKYNCGNYDTVKNVCLGAAAK</sequence>
<dbReference type="InterPro" id="IPR028082">
    <property type="entry name" value="Peripla_BP_I"/>
</dbReference>
<protein>
    <submittedName>
        <fullName evidence="2">Urea transport system substrate-binding protein</fullName>
    </submittedName>
</protein>
<dbReference type="Pfam" id="PF13433">
    <property type="entry name" value="Peripla_BP_5"/>
    <property type="match status" value="1"/>
</dbReference>
<dbReference type="PANTHER" id="PTHR47628:SF1">
    <property type="entry name" value="ALIPHATIC AMIDASE EXPRESSION-REGULATING PROTEIN"/>
    <property type="match status" value="1"/>
</dbReference>
<dbReference type="Proteomes" id="UP001241747">
    <property type="component" value="Unassembled WGS sequence"/>
</dbReference>
<keyword evidence="1" id="KW-0732">Signal</keyword>